<organism evidence="2 3">
    <name type="scientific">Prorocentrum cordatum</name>
    <dbReference type="NCBI Taxonomy" id="2364126"/>
    <lineage>
        <taxon>Eukaryota</taxon>
        <taxon>Sar</taxon>
        <taxon>Alveolata</taxon>
        <taxon>Dinophyceae</taxon>
        <taxon>Prorocentrales</taxon>
        <taxon>Prorocentraceae</taxon>
        <taxon>Prorocentrum</taxon>
    </lineage>
</organism>
<dbReference type="Proteomes" id="UP001189429">
    <property type="component" value="Unassembled WGS sequence"/>
</dbReference>
<evidence type="ECO:0000256" key="1">
    <source>
        <dbReference type="SAM" id="MobiDB-lite"/>
    </source>
</evidence>
<reference evidence="2" key="1">
    <citation type="submission" date="2023-10" db="EMBL/GenBank/DDBJ databases">
        <authorList>
            <person name="Chen Y."/>
            <person name="Shah S."/>
            <person name="Dougan E. K."/>
            <person name="Thang M."/>
            <person name="Chan C."/>
        </authorList>
    </citation>
    <scope>NUCLEOTIDE SEQUENCE [LARGE SCALE GENOMIC DNA]</scope>
</reference>
<evidence type="ECO:0000313" key="2">
    <source>
        <dbReference type="EMBL" id="CAK0907614.1"/>
    </source>
</evidence>
<feature type="non-terminal residue" evidence="2">
    <location>
        <position position="1"/>
    </location>
</feature>
<keyword evidence="3" id="KW-1185">Reference proteome</keyword>
<sequence>VLPPDAAKMIVDFDTHLLKDANQWGAEVERGLEHIGSYMDPRLRFNRRSYLNFIGDLFRGGLLAWRRADQVRDLGIFVRKKSGKQRLVVDCRRVNASFRECPHVPMGSGSSWADVVMDTDSDMYLSLSDVKDYFYACGLPSGLESFFCLPDITGEELKVVTQGDPSFGYLWGSAAVAPAMRVMPMGWTWSFFFAQDLHVHQVHQIRPWVSGALMQDRAPPPPFRTGPELALPYCDNFAAAASSPAQADALREDSQRRMTSLGFEVHEEEAARHWAESLGFAIDGLTGCYTFAQCHYLQPRRLWRTAAEEPRAAAALLPFARANMRRPWTSEVEVFDASLAGCGIMTATLPKDVVSEIGKVDERWRYAFQYEQPGGPREHALRSAPPVEECFSNAETVLPRDWSRRRWQPVQDFPEVPASIFQDFDWRECVAGRWRDEEHITMLEGRTGLISVRRTCRSLLNRGKRHLKIGDNLGMILVFAKGITAAANEVWPVSSFVEARARGRPRLLARVSGRLLPPTQAKRSHGEASAGLPRGPAGSRPAKGPRASGVLQAPPHQACSAPREVSQGLPPPTHRRLPWAASARTLPANAGWSRRLQTLARQARARTRPAAVTAGDREMQEELELKGIMDEDVDEVWVQLMDLMYFDGWQADQGGKLLAAVKLGIPRFSRAGLGGLPLAARALGGFLKAAPVACRLGLRQAWVVANIAAMLWRGRLESARRASVMHDAYLRTGEATRLRAEDFVPPIGDHRGHERGVLTLGSSSVGIPTRTGVLDDAVTLSDGDFRISKILGLLKDQRAPHEALFVTKPAAVRKDFDQARLDLGPDRRNLTSCQLRHSGPSRDALLGRRTLPDIMKRGRSVKRYERHRVLQKALAGSPKELLDLAAAAESSIA</sequence>
<feature type="non-terminal residue" evidence="2">
    <location>
        <position position="893"/>
    </location>
</feature>
<comment type="caution">
    <text evidence="2">The sequence shown here is derived from an EMBL/GenBank/DDBJ whole genome shotgun (WGS) entry which is preliminary data.</text>
</comment>
<dbReference type="EMBL" id="CAUYUJ010021893">
    <property type="protein sequence ID" value="CAK0907614.1"/>
    <property type="molecule type" value="Genomic_DNA"/>
</dbReference>
<proteinExistence type="predicted"/>
<accession>A0ABN9Y4Y2</accession>
<evidence type="ECO:0008006" key="4">
    <source>
        <dbReference type="Google" id="ProtNLM"/>
    </source>
</evidence>
<evidence type="ECO:0000313" key="3">
    <source>
        <dbReference type="Proteomes" id="UP001189429"/>
    </source>
</evidence>
<name>A0ABN9Y4Y2_9DINO</name>
<protein>
    <recommendedName>
        <fullName evidence="4">RNA-directed RNA polymerase</fullName>
    </recommendedName>
</protein>
<gene>
    <name evidence="2" type="ORF">PCOR1329_LOCUS82584</name>
</gene>
<feature type="region of interest" description="Disordered" evidence="1">
    <location>
        <begin position="511"/>
        <end position="576"/>
    </location>
</feature>